<reference evidence="2" key="1">
    <citation type="submission" date="2017-09" db="EMBL/GenBank/DDBJ databases">
        <title>Polyketide synthases of a Diaporthe helianthi virulent isolate.</title>
        <authorList>
            <person name="Baroncelli R."/>
        </authorList>
    </citation>
    <scope>NUCLEOTIDE SEQUENCE [LARGE SCALE GENOMIC DNA]</scope>
    <source>
        <strain evidence="2">7/96</strain>
    </source>
</reference>
<feature type="non-terminal residue" evidence="2">
    <location>
        <position position="1"/>
    </location>
</feature>
<comment type="caution">
    <text evidence="2">The sequence shown here is derived from an EMBL/GenBank/DDBJ whole genome shotgun (WGS) entry which is preliminary data.</text>
</comment>
<dbReference type="Proteomes" id="UP000094444">
    <property type="component" value="Unassembled WGS sequence"/>
</dbReference>
<organism evidence="2 3">
    <name type="scientific">Diaporthe helianthi</name>
    <dbReference type="NCBI Taxonomy" id="158607"/>
    <lineage>
        <taxon>Eukaryota</taxon>
        <taxon>Fungi</taxon>
        <taxon>Dikarya</taxon>
        <taxon>Ascomycota</taxon>
        <taxon>Pezizomycotina</taxon>
        <taxon>Sordariomycetes</taxon>
        <taxon>Sordariomycetidae</taxon>
        <taxon>Diaporthales</taxon>
        <taxon>Diaporthaceae</taxon>
        <taxon>Diaporthe</taxon>
    </lineage>
</organism>
<feature type="compositionally biased region" description="Acidic residues" evidence="1">
    <location>
        <begin position="716"/>
        <end position="765"/>
    </location>
</feature>
<evidence type="ECO:0000313" key="3">
    <source>
        <dbReference type="Proteomes" id="UP000094444"/>
    </source>
</evidence>
<dbReference type="OrthoDB" id="5371510at2759"/>
<keyword evidence="3" id="KW-1185">Reference proteome</keyword>
<protein>
    <submittedName>
        <fullName evidence="2">Uncharacterized protein</fullName>
    </submittedName>
</protein>
<feature type="region of interest" description="Disordered" evidence="1">
    <location>
        <begin position="714"/>
        <end position="778"/>
    </location>
</feature>
<name>A0A2P5I729_DIAHE</name>
<evidence type="ECO:0000256" key="1">
    <source>
        <dbReference type="SAM" id="MobiDB-lite"/>
    </source>
</evidence>
<sequence>EYANSPLPYSTPLHPDVLGAAIENSQITFNNEELERNRIAKQAHNSDLYKTQQPLQGNEAGDVLILVSFPAYKTRQSCQNSTFNTARVILTSDQVLNTKSHKLKDRLNSDSYQRRAKRKAGPLPPGVTHVLDLSPSDEENDYTVALQLLSVSQGIRLWYRASAFGASLEAVAGHDDVCHCKEDYDTAYPVQAPPVCIQGEKFLEGMNFAAFLLDTEFWTIDDHRHINDFCQVRHAANVLRLFRSLANGDLHIDSAPRMWTLVGLFSMVEMTNYNLIRDEVVSWFNAGNNYIFVEILPEETLRIASIIRAPVLAFATFRILVNEHALVIAGGHVGEQARKNTTIFGRRSGCLSGTEQADMVMRMVEHAGVAMAERYKQAIDNISGPNALAFLKVPEWNHLTLLDQVIPSDKSLPVRRTYNALLDIVRAVICRFVMKCVETPSNQFLSDAARMRWAASEIGLSYLVSKRDSLAKFSLSTVYSGLSKYQRALCPFLWLELRDLFISDLTNQDGVYGAARAFSEAFKHADMSNILLPGHRPPNSFDIRSQDTYRSLFENAKSSLSDYAAAFSERPDGEFGYSITQHMVLSLSEREMDYLRFEDETVYETDIPEAELGPTGPGPAFHTGITVPSASDSVTGGMGGMAIRSEDSRSTVVGSVTAQDSFSTVYGRGRVLTPSASLPSERFTDEAMSADVAEAEYAVPAEHQSRGQALATYAEAEQEDVDDSSMGEDLPYDDDDEEKDETFMEEELSIEEWDDGDDDDDDDMEIITHDEAAKAAEQ</sequence>
<gene>
    <name evidence="2" type="ORF">DHEL01_v203311</name>
</gene>
<dbReference type="AlphaFoldDB" id="A0A2P5I729"/>
<feature type="compositionally biased region" description="Basic and acidic residues" evidence="1">
    <location>
        <begin position="766"/>
        <end position="778"/>
    </location>
</feature>
<accession>A0A2P5I729</accession>
<proteinExistence type="predicted"/>
<dbReference type="InParanoid" id="A0A2P5I729"/>
<evidence type="ECO:0000313" key="2">
    <source>
        <dbReference type="EMBL" id="POS78303.1"/>
    </source>
</evidence>
<dbReference type="EMBL" id="MAVT02000197">
    <property type="protein sequence ID" value="POS78303.1"/>
    <property type="molecule type" value="Genomic_DNA"/>
</dbReference>
<dbReference type="STRING" id="158607.A0A2P5I729"/>